<protein>
    <submittedName>
        <fullName evidence="2">Uncharacterized protein</fullName>
    </submittedName>
</protein>
<dbReference type="Gene3D" id="1.25.40.10">
    <property type="entry name" value="Tetratricopeptide repeat domain"/>
    <property type="match status" value="1"/>
</dbReference>
<sequence length="242" mass="27810">MHYYMGLGKLKCANSLRDRAGHYYREGIWHRASALYERAYEVIETTLHEDAQGQTQGYRDTVHRLRATLHSNRAACLMNLSEYREAEIESKKGIEEIDPIIVALHKERQREIEGRVEYLDEDTEEESDKGAADSVSEEETPPEEAEGEREGEAETVTEGETVVTRLCDTLAQTLPETDMLRHKLYMRRSKALVRLSLYEEALEVLNPMDKHDGGVNCEICTELDLAGWIARVNAKIQRKRKK</sequence>
<dbReference type="EMBL" id="BDIP01000004">
    <property type="protein sequence ID" value="GIQ79416.1"/>
    <property type="molecule type" value="Genomic_DNA"/>
</dbReference>
<dbReference type="AlphaFoldDB" id="A0A9K3CN06"/>
<feature type="region of interest" description="Disordered" evidence="1">
    <location>
        <begin position="115"/>
        <end position="160"/>
    </location>
</feature>
<organism evidence="2 3">
    <name type="scientific">Kipferlia bialata</name>
    <dbReference type="NCBI Taxonomy" id="797122"/>
    <lineage>
        <taxon>Eukaryota</taxon>
        <taxon>Metamonada</taxon>
        <taxon>Carpediemonas-like organisms</taxon>
        <taxon>Kipferlia</taxon>
    </lineage>
</organism>
<dbReference type="SUPFAM" id="SSF48452">
    <property type="entry name" value="TPR-like"/>
    <property type="match status" value="1"/>
</dbReference>
<dbReference type="Proteomes" id="UP000265618">
    <property type="component" value="Unassembled WGS sequence"/>
</dbReference>
<comment type="caution">
    <text evidence="2">The sequence shown here is derived from an EMBL/GenBank/DDBJ whole genome shotgun (WGS) entry which is preliminary data.</text>
</comment>
<feature type="compositionally biased region" description="Acidic residues" evidence="1">
    <location>
        <begin position="135"/>
        <end position="157"/>
    </location>
</feature>
<dbReference type="InterPro" id="IPR050754">
    <property type="entry name" value="FKBP4/5/8-like"/>
</dbReference>
<proteinExistence type="predicted"/>
<name>A0A9K3CN06_9EUKA</name>
<accession>A0A9K3CN06</accession>
<evidence type="ECO:0000313" key="2">
    <source>
        <dbReference type="EMBL" id="GIQ79416.1"/>
    </source>
</evidence>
<evidence type="ECO:0000313" key="3">
    <source>
        <dbReference type="Proteomes" id="UP000265618"/>
    </source>
</evidence>
<keyword evidence="3" id="KW-1185">Reference proteome</keyword>
<evidence type="ECO:0000256" key="1">
    <source>
        <dbReference type="SAM" id="MobiDB-lite"/>
    </source>
</evidence>
<dbReference type="InterPro" id="IPR011990">
    <property type="entry name" value="TPR-like_helical_dom_sf"/>
</dbReference>
<gene>
    <name evidence="2" type="ORF">KIPB_000061</name>
</gene>
<dbReference type="PANTHER" id="PTHR46512:SF9">
    <property type="entry name" value="PEPTIDYLPROLYL ISOMERASE"/>
    <property type="match status" value="1"/>
</dbReference>
<dbReference type="PANTHER" id="PTHR46512">
    <property type="entry name" value="PEPTIDYLPROLYL ISOMERASE"/>
    <property type="match status" value="1"/>
</dbReference>
<reference evidence="2 3" key="1">
    <citation type="journal article" date="2018" name="PLoS ONE">
        <title>The draft genome of Kipferlia bialata reveals reductive genome evolution in fornicate parasites.</title>
        <authorList>
            <person name="Tanifuji G."/>
            <person name="Takabayashi S."/>
            <person name="Kume K."/>
            <person name="Takagi M."/>
            <person name="Nakayama T."/>
            <person name="Kamikawa R."/>
            <person name="Inagaki Y."/>
            <person name="Hashimoto T."/>
        </authorList>
    </citation>
    <scope>NUCLEOTIDE SEQUENCE [LARGE SCALE GENOMIC DNA]</scope>
    <source>
        <strain evidence="2">NY0173</strain>
    </source>
</reference>